<feature type="non-terminal residue" evidence="2">
    <location>
        <position position="161"/>
    </location>
</feature>
<feature type="domain" description="CheW-like" evidence="1">
    <location>
        <begin position="2"/>
        <end position="152"/>
    </location>
</feature>
<dbReference type="RefSeq" id="WP_176614860.1">
    <property type="nucleotide sequence ID" value="NZ_JABXXR010000246.1"/>
</dbReference>
<organism evidence="2 3">
    <name type="scientific">Ameyamaea chiangmaiensis</name>
    <dbReference type="NCBI Taxonomy" id="442969"/>
    <lineage>
        <taxon>Bacteria</taxon>
        <taxon>Pseudomonadati</taxon>
        <taxon>Pseudomonadota</taxon>
        <taxon>Alphaproteobacteria</taxon>
        <taxon>Acetobacterales</taxon>
        <taxon>Acetobacteraceae</taxon>
        <taxon>Ameyamaea</taxon>
    </lineage>
</organism>
<dbReference type="SUPFAM" id="SSF50341">
    <property type="entry name" value="CheW-like"/>
    <property type="match status" value="1"/>
</dbReference>
<dbReference type="InterPro" id="IPR036061">
    <property type="entry name" value="CheW-like_dom_sf"/>
</dbReference>
<dbReference type="Gene3D" id="2.40.50.180">
    <property type="entry name" value="CheA-289, Domain 4"/>
    <property type="match status" value="1"/>
</dbReference>
<proteinExistence type="predicted"/>
<dbReference type="Pfam" id="PF01584">
    <property type="entry name" value="CheW"/>
    <property type="match status" value="1"/>
</dbReference>
<sequence>MQGPFVIFRLGHGTGEAVSSDQTHDFALATAVVRECVALPLMRRPPDLPPAIAGLFALGHETITVVDPAPLLGCDTGPAQTAEALYRAVILLHGHPPVGLLVTRVVDVLRVPGALIRPPEDAAAGWVRGRFDHDGRTVTLFDPGDLLDAQALEQAAARDRV</sequence>
<dbReference type="GO" id="GO:0006935">
    <property type="term" value="P:chemotaxis"/>
    <property type="evidence" value="ECO:0007669"/>
    <property type="project" value="InterPro"/>
</dbReference>
<name>A0A850PIH0_9PROT</name>
<comment type="caution">
    <text evidence="2">The sequence shown here is derived from an EMBL/GenBank/DDBJ whole genome shotgun (WGS) entry which is preliminary data.</text>
</comment>
<evidence type="ECO:0000259" key="1">
    <source>
        <dbReference type="PROSITE" id="PS50851"/>
    </source>
</evidence>
<dbReference type="Proteomes" id="UP000585665">
    <property type="component" value="Unassembled WGS sequence"/>
</dbReference>
<gene>
    <name evidence="2" type="ORF">HUK82_15875</name>
</gene>
<dbReference type="GO" id="GO:0007165">
    <property type="term" value="P:signal transduction"/>
    <property type="evidence" value="ECO:0007669"/>
    <property type="project" value="InterPro"/>
</dbReference>
<dbReference type="AlphaFoldDB" id="A0A850PIH0"/>
<dbReference type="EMBL" id="JABXXR010000246">
    <property type="protein sequence ID" value="NVN42026.1"/>
    <property type="molecule type" value="Genomic_DNA"/>
</dbReference>
<accession>A0A850PIH0</accession>
<evidence type="ECO:0000313" key="3">
    <source>
        <dbReference type="Proteomes" id="UP000585665"/>
    </source>
</evidence>
<reference evidence="2 3" key="1">
    <citation type="submission" date="2020-06" db="EMBL/GenBank/DDBJ databases">
        <title>Description of novel acetic acid bacteria.</title>
        <authorList>
            <person name="Sombolestani A."/>
        </authorList>
    </citation>
    <scope>NUCLEOTIDE SEQUENCE [LARGE SCALE GENOMIC DNA]</scope>
    <source>
        <strain evidence="2 3">LMG 27010</strain>
    </source>
</reference>
<evidence type="ECO:0000313" key="2">
    <source>
        <dbReference type="EMBL" id="NVN42026.1"/>
    </source>
</evidence>
<dbReference type="Gene3D" id="2.30.30.40">
    <property type="entry name" value="SH3 Domains"/>
    <property type="match status" value="1"/>
</dbReference>
<keyword evidence="3" id="KW-1185">Reference proteome</keyword>
<protein>
    <submittedName>
        <fullName evidence="2">Chemotaxis protein CheW</fullName>
    </submittedName>
</protein>
<dbReference type="InterPro" id="IPR002545">
    <property type="entry name" value="CheW-lke_dom"/>
</dbReference>
<dbReference type="SMART" id="SM00260">
    <property type="entry name" value="CheW"/>
    <property type="match status" value="1"/>
</dbReference>
<dbReference type="PROSITE" id="PS50851">
    <property type="entry name" value="CHEW"/>
    <property type="match status" value="1"/>
</dbReference>